<keyword evidence="3" id="KW-0732">Signal</keyword>
<evidence type="ECO:0000256" key="4">
    <source>
        <dbReference type="ARBA" id="ARBA00023263"/>
    </source>
</evidence>
<geneLocation type="plasmid" evidence="6">
    <name>Drgb2</name>
</geneLocation>
<dbReference type="GO" id="GO:0009289">
    <property type="term" value="C:pilus"/>
    <property type="evidence" value="ECO:0007669"/>
    <property type="project" value="UniProtKB-SubCell"/>
</dbReference>
<evidence type="ECO:0000313" key="6">
    <source>
        <dbReference type="EMBL" id="ALG88530.1"/>
    </source>
</evidence>
<proteinExistence type="inferred from homology"/>
<dbReference type="SUPFAM" id="SSF49401">
    <property type="entry name" value="Bacterial adhesins"/>
    <property type="match status" value="1"/>
</dbReference>
<comment type="subcellular location">
    <subcellularLocation>
        <location evidence="1">Fimbrium</location>
    </subcellularLocation>
</comment>
<name>A0A0N9NR48_PECCA</name>
<organism evidence="6">
    <name type="scientific">Pectobacterium carotovorum</name>
    <name type="common">Erwinia carotovora</name>
    <dbReference type="NCBI Taxonomy" id="554"/>
    <lineage>
        <taxon>Bacteria</taxon>
        <taxon>Pseudomonadati</taxon>
        <taxon>Pseudomonadota</taxon>
        <taxon>Gammaproteobacteria</taxon>
        <taxon>Enterobacterales</taxon>
        <taxon>Pectobacteriaceae</taxon>
        <taxon>Pectobacterium</taxon>
    </lineage>
</organism>
<dbReference type="InterPro" id="IPR000259">
    <property type="entry name" value="Adhesion_dom_fimbrial"/>
</dbReference>
<dbReference type="PANTHER" id="PTHR33420">
    <property type="entry name" value="FIMBRIAL SUBUNIT ELFA-RELATED"/>
    <property type="match status" value="1"/>
</dbReference>
<evidence type="ECO:0000256" key="2">
    <source>
        <dbReference type="ARBA" id="ARBA00006671"/>
    </source>
</evidence>
<comment type="similarity">
    <text evidence="2">Belongs to the fimbrial protein family.</text>
</comment>
<dbReference type="RefSeq" id="WP_181375507.1">
    <property type="nucleotide sequence ID" value="NZ_KT351733.1"/>
</dbReference>
<dbReference type="InterPro" id="IPR008966">
    <property type="entry name" value="Adhesion_dom_sf"/>
</dbReference>
<dbReference type="InterPro" id="IPR050263">
    <property type="entry name" value="Bact_Fimbrial_Adh_Pro"/>
</dbReference>
<evidence type="ECO:0000256" key="3">
    <source>
        <dbReference type="ARBA" id="ARBA00022729"/>
    </source>
</evidence>
<protein>
    <submittedName>
        <fullName evidence="6">PAP fimbrial minor pilin protein</fullName>
    </submittedName>
</protein>
<dbReference type="AlphaFoldDB" id="A0A0N9NR48"/>
<reference evidence="6" key="1">
    <citation type="journal article" date="2015" name="Environ. Microbiol.">
        <title>Plasmids from the gut microbiome of cabbage root fly larvae encode SaxA that catalyses the conversion of the plant toxin 2-phenylethyl isothiocyanate.</title>
        <authorList>
            <person name="Welte C.U."/>
            <person name="de Graaf R.M."/>
            <person name="van den Bosch T.J."/>
            <person name="Op den Camp H.J."/>
            <person name="van Dam N.M."/>
            <person name="Jetten M.S."/>
        </authorList>
    </citation>
    <scope>NUCLEOTIDE SEQUENCE</scope>
    <source>
        <plasmid evidence="6">Drgb2</plasmid>
    </source>
</reference>
<dbReference type="EMBL" id="KT351733">
    <property type="protein sequence ID" value="ALG88530.1"/>
    <property type="molecule type" value="Genomic_DNA"/>
</dbReference>
<sequence>MNSISISTVLLLSQLVFLPYVQAESSSIWGRVNMNGSIVNSACAIDTGSYEQTVDMGILPAGSIRQEGQGPVRPFSIALIGCTLTPYVGDIWQSFSVTFDGAANGDFFSLSGEARGIALSLQDVQGTPIYPGQSTPKQAIIAGNSVLHYRLRLVSDNNPLRPGEYQTTLRFKIQYY</sequence>
<dbReference type="InterPro" id="IPR036937">
    <property type="entry name" value="Adhesion_dom_fimbrial_sf"/>
</dbReference>
<evidence type="ECO:0000259" key="5">
    <source>
        <dbReference type="Pfam" id="PF00419"/>
    </source>
</evidence>
<dbReference type="PANTHER" id="PTHR33420:SF12">
    <property type="entry name" value="FIMBRIN-LIKE PROTEIN FIMI-RELATED"/>
    <property type="match status" value="1"/>
</dbReference>
<dbReference type="Gene3D" id="2.60.40.1090">
    <property type="entry name" value="Fimbrial-type adhesion domain"/>
    <property type="match status" value="1"/>
</dbReference>
<dbReference type="Pfam" id="PF00419">
    <property type="entry name" value="Fimbrial"/>
    <property type="match status" value="1"/>
</dbReference>
<evidence type="ECO:0000256" key="1">
    <source>
        <dbReference type="ARBA" id="ARBA00004561"/>
    </source>
</evidence>
<dbReference type="GO" id="GO:0043709">
    <property type="term" value="P:cell adhesion involved in single-species biofilm formation"/>
    <property type="evidence" value="ECO:0007669"/>
    <property type="project" value="TreeGrafter"/>
</dbReference>
<keyword evidence="4" id="KW-0281">Fimbrium</keyword>
<accession>A0A0N9NR48</accession>
<feature type="domain" description="Fimbrial-type adhesion" evidence="5">
    <location>
        <begin position="33"/>
        <end position="175"/>
    </location>
</feature>
<keyword evidence="6" id="KW-0614">Plasmid</keyword>
<reference evidence="6" key="2">
    <citation type="submission" date="2015-07" db="EMBL/GenBank/DDBJ databases">
        <authorList>
            <person name="Welte C."/>
            <person name="de Graaf R."/>
            <person name="van den Bosch T.J.M."/>
            <person name="Op den Camp H."/>
            <person name="van Dam N."/>
            <person name="Jetten M."/>
        </authorList>
    </citation>
    <scope>NUCLEOTIDE SEQUENCE</scope>
    <source>
        <plasmid evidence="6">Drgb2</plasmid>
    </source>
</reference>